<name>A0A834MHB7_RHYFE</name>
<dbReference type="OrthoDB" id="6784710at2759"/>
<dbReference type="Proteomes" id="UP000625711">
    <property type="component" value="Unassembled WGS sequence"/>
</dbReference>
<gene>
    <name evidence="2" type="ORF">GWI33_006480</name>
</gene>
<feature type="compositionally biased region" description="Polar residues" evidence="1">
    <location>
        <begin position="1"/>
        <end position="22"/>
    </location>
</feature>
<feature type="compositionally biased region" description="Basic residues" evidence="1">
    <location>
        <begin position="70"/>
        <end position="80"/>
    </location>
</feature>
<keyword evidence="3" id="KW-1185">Reference proteome</keyword>
<feature type="compositionally biased region" description="Basic residues" evidence="1">
    <location>
        <begin position="591"/>
        <end position="602"/>
    </location>
</feature>
<dbReference type="AlphaFoldDB" id="A0A834MHB7"/>
<dbReference type="EMBL" id="JAACXV010000325">
    <property type="protein sequence ID" value="KAF7280050.1"/>
    <property type="molecule type" value="Genomic_DNA"/>
</dbReference>
<feature type="region of interest" description="Disordered" evidence="1">
    <location>
        <begin position="774"/>
        <end position="802"/>
    </location>
</feature>
<proteinExistence type="predicted"/>
<comment type="caution">
    <text evidence="2">The sequence shown here is derived from an EMBL/GenBank/DDBJ whole genome shotgun (WGS) entry which is preliminary data.</text>
</comment>
<feature type="region of interest" description="Disordered" evidence="1">
    <location>
        <begin position="380"/>
        <end position="408"/>
    </location>
</feature>
<protein>
    <submittedName>
        <fullName evidence="2">Uncharacterized protein</fullName>
    </submittedName>
</protein>
<feature type="compositionally biased region" description="Basic residues" evidence="1">
    <location>
        <begin position="783"/>
        <end position="802"/>
    </location>
</feature>
<accession>A0A834MHB7</accession>
<feature type="region of interest" description="Disordered" evidence="1">
    <location>
        <begin position="583"/>
        <end position="616"/>
    </location>
</feature>
<reference evidence="2" key="1">
    <citation type="submission" date="2020-08" db="EMBL/GenBank/DDBJ databases">
        <title>Genome sequencing and assembly of the red palm weevil Rhynchophorus ferrugineus.</title>
        <authorList>
            <person name="Dias G.B."/>
            <person name="Bergman C.M."/>
            <person name="Manee M."/>
        </authorList>
    </citation>
    <scope>NUCLEOTIDE SEQUENCE</scope>
    <source>
        <strain evidence="2">AA-2017</strain>
        <tissue evidence="2">Whole larva</tissue>
    </source>
</reference>
<organism evidence="2 3">
    <name type="scientific">Rhynchophorus ferrugineus</name>
    <name type="common">Red palm weevil</name>
    <name type="synonym">Curculio ferrugineus</name>
    <dbReference type="NCBI Taxonomy" id="354439"/>
    <lineage>
        <taxon>Eukaryota</taxon>
        <taxon>Metazoa</taxon>
        <taxon>Ecdysozoa</taxon>
        <taxon>Arthropoda</taxon>
        <taxon>Hexapoda</taxon>
        <taxon>Insecta</taxon>
        <taxon>Pterygota</taxon>
        <taxon>Neoptera</taxon>
        <taxon>Endopterygota</taxon>
        <taxon>Coleoptera</taxon>
        <taxon>Polyphaga</taxon>
        <taxon>Cucujiformia</taxon>
        <taxon>Curculionidae</taxon>
        <taxon>Dryophthorinae</taxon>
        <taxon>Rhynchophorus</taxon>
    </lineage>
</organism>
<feature type="region of interest" description="Disordered" evidence="1">
    <location>
        <begin position="1"/>
        <end position="29"/>
    </location>
</feature>
<evidence type="ECO:0000256" key="1">
    <source>
        <dbReference type="SAM" id="MobiDB-lite"/>
    </source>
</evidence>
<evidence type="ECO:0000313" key="2">
    <source>
        <dbReference type="EMBL" id="KAF7280050.1"/>
    </source>
</evidence>
<sequence>MLCKQSVSPKTFGSFTQKNFNFSPPPPPDGRPDRWDLQFCRFWGWNWVLRSEGNEDKVEQLAMTNALKRKKSRGRHKAKRNNSAEDIVGSGPLQPLPTKQQLRELCKCIFKPQRKYLPSCVKDGFQTPSQNTVQWKTKCCAKKESKIDKRNRYKDRVSSHSFDGRQCVQQECGLAKSFTVEQLTASADDTEQPKARLTNSRNANQPIENIRQYTADKEVSCRRSCTDDTGSTTDGSVEYVSLRIMNGQCCSCCHDHRKLKSTNQQGTDSRPPVSKYSLEVQTSQSQQLKRPSLDCKFTQTPCVNCKTVEVSTKNTEDKLIKVSRKKVICLCVCCCPCSRQNGKSLTIQKSDDDDRCSTCQRRRIDPNEQLVPEKQTSFTVNKTNNDLPEKEMPVEESEKEPSKIYNTVIPPPSTKAFSKFGTPSKSYSWMKAIGSDKTDSNTSQYQFYKSPLTGKTYDLSSVNIDDQFKLTLPDAIDVSDDLVYLKQLDKSWKSDKESRLVLDAVCDAIISEHEDNIRKEQVNDILFKDMAPNSLKDWTKAGYEVKKLNNIFDEIFNLVPPSDDEHIENALFTATAQSYHQSKPDASVSSIKKHQKIGRKRSLNQSTDENVGKKLKSDDKITTTNTNEVTESGSKVDDIFGKTGTIVKESDKTIENMQTPLKPLSQTSLLRPQSIKSFQAHPKKYPMSSDIIKNDLTLFQPKLNEQESKKSYEIFCSDRKSYMAPEEATVLSENHKEPDDLDNIISEELLKINRLSVQSFLVCDTKSSETRTIENEVSIERKRSSKKRKSKSSLIPVRRRKH</sequence>
<feature type="region of interest" description="Disordered" evidence="1">
    <location>
        <begin position="70"/>
        <end position="94"/>
    </location>
</feature>
<evidence type="ECO:0000313" key="3">
    <source>
        <dbReference type="Proteomes" id="UP000625711"/>
    </source>
</evidence>